<evidence type="ECO:0000313" key="2">
    <source>
        <dbReference type="Proteomes" id="UP000565579"/>
    </source>
</evidence>
<dbReference type="EMBL" id="JACHMI010000001">
    <property type="protein sequence ID" value="MBB6556181.1"/>
    <property type="molecule type" value="Genomic_DNA"/>
</dbReference>
<dbReference type="Proteomes" id="UP000565579">
    <property type="component" value="Unassembled WGS sequence"/>
</dbReference>
<comment type="caution">
    <text evidence="1">The sequence shown here is derived from an EMBL/GenBank/DDBJ whole genome shotgun (WGS) entry which is preliminary data.</text>
</comment>
<dbReference type="RefSeq" id="WP_185110660.1">
    <property type="nucleotide sequence ID" value="NZ_BAAAXY010000153.1"/>
</dbReference>
<evidence type="ECO:0000313" key="1">
    <source>
        <dbReference type="EMBL" id="MBB6556181.1"/>
    </source>
</evidence>
<sequence length="121" mass="13586">MKYLSLNPDDVKALLDSMESNDHCTIAYDAQIQELRQQIETFAAGGSLVLFRHPARGELTALDALPIEVRALVEAVELMRDGWAEAALPGHNRMSERQQELWRAVHEACDNVWARVDEADA</sequence>
<organism evidence="1 2">
    <name type="scientific">Nonomuraea rubra</name>
    <dbReference type="NCBI Taxonomy" id="46180"/>
    <lineage>
        <taxon>Bacteria</taxon>
        <taxon>Bacillati</taxon>
        <taxon>Actinomycetota</taxon>
        <taxon>Actinomycetes</taxon>
        <taxon>Streptosporangiales</taxon>
        <taxon>Streptosporangiaceae</taxon>
        <taxon>Nonomuraea</taxon>
    </lineage>
</organism>
<proteinExistence type="predicted"/>
<dbReference type="AlphaFoldDB" id="A0A7X0P6I8"/>
<name>A0A7X0P6I8_9ACTN</name>
<gene>
    <name evidence="1" type="ORF">HD593_010976</name>
</gene>
<accession>A0A7X0P6I8</accession>
<reference evidence="1 2" key="1">
    <citation type="submission" date="2020-08" db="EMBL/GenBank/DDBJ databases">
        <title>Sequencing the genomes of 1000 actinobacteria strains.</title>
        <authorList>
            <person name="Klenk H.-P."/>
        </authorList>
    </citation>
    <scope>NUCLEOTIDE SEQUENCE [LARGE SCALE GENOMIC DNA]</scope>
    <source>
        <strain evidence="1 2">DSM 43768</strain>
    </source>
</reference>
<keyword evidence="2" id="KW-1185">Reference proteome</keyword>
<protein>
    <submittedName>
        <fullName evidence="1">Uncharacterized protein</fullName>
    </submittedName>
</protein>